<sequence>MAPYDREQRDQEDLFREHSMHSTQTSFAALFEALQNLTELAMKKWYREGESQRWFDMHAFLRTAQLLHAKELRRSAGSKKAAHHLLLNTKQMRSSFLRLPRSSGAVRPPLTAGTHVILPDQRLRVTDPCPLVMITTRKEKDALVELADSPMFAPHAEAPTQLSDAPGMDMHLVSQIAATAETRVEGKEVPRNIAVITHPGTRLHRDYTWKLTTTVDNLRGPTKTMFVINANVRTAAGGLEGAHLAEGQDGR</sequence>
<reference evidence="1" key="1">
    <citation type="submission" date="2021-01" db="EMBL/GenBank/DDBJ databases">
        <authorList>
            <person name="Corre E."/>
            <person name="Pelletier E."/>
            <person name="Niang G."/>
            <person name="Scheremetjew M."/>
            <person name="Finn R."/>
            <person name="Kale V."/>
            <person name="Holt S."/>
            <person name="Cochrane G."/>
            <person name="Meng A."/>
            <person name="Brown T."/>
            <person name="Cohen L."/>
        </authorList>
    </citation>
    <scope>NUCLEOTIDE SEQUENCE</scope>
    <source>
        <strain evidence="1">CCCM811</strain>
    </source>
</reference>
<gene>
    <name evidence="1" type="ORF">LGLO00237_LOCUS25345</name>
</gene>
<evidence type="ECO:0000313" key="1">
    <source>
        <dbReference type="EMBL" id="CAE0673640.1"/>
    </source>
</evidence>
<protein>
    <submittedName>
        <fullName evidence="1">Uncharacterized protein</fullName>
    </submittedName>
</protein>
<dbReference type="EMBL" id="HBIV01035481">
    <property type="protein sequence ID" value="CAE0673640.1"/>
    <property type="molecule type" value="Transcribed_RNA"/>
</dbReference>
<name>A0A7S3Z7G3_9EUKA</name>
<proteinExistence type="predicted"/>
<accession>A0A7S3Z7G3</accession>
<dbReference type="AlphaFoldDB" id="A0A7S3Z7G3"/>
<organism evidence="1">
    <name type="scientific">Lotharella globosa</name>
    <dbReference type="NCBI Taxonomy" id="91324"/>
    <lineage>
        <taxon>Eukaryota</taxon>
        <taxon>Sar</taxon>
        <taxon>Rhizaria</taxon>
        <taxon>Cercozoa</taxon>
        <taxon>Chlorarachniophyceae</taxon>
        <taxon>Lotharella</taxon>
    </lineage>
</organism>